<keyword evidence="8" id="KW-0249">Electron transport</keyword>
<keyword evidence="7" id="KW-0809">Transit peptide</keyword>
<dbReference type="FunFam" id="3.30.830.10:FF:000039">
    <property type="entry name" value="Ubiquinol-cytochrome c reductase core subunit 2"/>
    <property type="match status" value="1"/>
</dbReference>
<evidence type="ECO:0000256" key="12">
    <source>
        <dbReference type="ARBA" id="ARBA00041372"/>
    </source>
</evidence>
<dbReference type="Pfam" id="PF00675">
    <property type="entry name" value="Peptidase_M16"/>
    <property type="match status" value="1"/>
</dbReference>
<accession>A0AAN6WSZ9</accession>
<feature type="region of interest" description="Disordered" evidence="13">
    <location>
        <begin position="542"/>
        <end position="575"/>
    </location>
</feature>
<comment type="similarity">
    <text evidence="10">Belongs to the peptidase M16 family. UQCRC2/QCR2 subfamily.</text>
</comment>
<evidence type="ECO:0000259" key="17">
    <source>
        <dbReference type="Pfam" id="PF25789"/>
    </source>
</evidence>
<feature type="region of interest" description="Disordered" evidence="13">
    <location>
        <begin position="1134"/>
        <end position="1159"/>
    </location>
</feature>
<comment type="similarity">
    <text evidence="3">Belongs to the MAK10 family.</text>
</comment>
<dbReference type="GO" id="GO:0046872">
    <property type="term" value="F:metal ion binding"/>
    <property type="evidence" value="ECO:0007669"/>
    <property type="project" value="InterPro"/>
</dbReference>
<feature type="compositionally biased region" description="Pro residues" evidence="13">
    <location>
        <begin position="561"/>
        <end position="575"/>
    </location>
</feature>
<reference evidence="18" key="1">
    <citation type="journal article" date="2023" name="Mol. Phylogenet. Evol.">
        <title>Genome-scale phylogeny and comparative genomics of the fungal order Sordariales.</title>
        <authorList>
            <person name="Hensen N."/>
            <person name="Bonometti L."/>
            <person name="Westerberg I."/>
            <person name="Brannstrom I.O."/>
            <person name="Guillou S."/>
            <person name="Cros-Aarteil S."/>
            <person name="Calhoun S."/>
            <person name="Haridas S."/>
            <person name="Kuo A."/>
            <person name="Mondo S."/>
            <person name="Pangilinan J."/>
            <person name="Riley R."/>
            <person name="LaButti K."/>
            <person name="Andreopoulos B."/>
            <person name="Lipzen A."/>
            <person name="Chen C."/>
            <person name="Yan M."/>
            <person name="Daum C."/>
            <person name="Ng V."/>
            <person name="Clum A."/>
            <person name="Steindorff A."/>
            <person name="Ohm R.A."/>
            <person name="Martin F."/>
            <person name="Silar P."/>
            <person name="Natvig D.O."/>
            <person name="Lalanne C."/>
            <person name="Gautier V."/>
            <person name="Ament-Velasquez S.L."/>
            <person name="Kruys A."/>
            <person name="Hutchinson M.I."/>
            <person name="Powell A.J."/>
            <person name="Barry K."/>
            <person name="Miller A.N."/>
            <person name="Grigoriev I.V."/>
            <person name="Debuchy R."/>
            <person name="Gladieux P."/>
            <person name="Hiltunen Thoren M."/>
            <person name="Johannesson H."/>
        </authorList>
    </citation>
    <scope>NUCLEOTIDE SEQUENCE</scope>
    <source>
        <strain evidence="18">PSN309</strain>
    </source>
</reference>
<evidence type="ECO:0000256" key="1">
    <source>
        <dbReference type="ARBA" id="ARBA00004443"/>
    </source>
</evidence>
<evidence type="ECO:0000256" key="7">
    <source>
        <dbReference type="ARBA" id="ARBA00022946"/>
    </source>
</evidence>
<comment type="caution">
    <text evidence="18">The sequence shown here is derived from an EMBL/GenBank/DDBJ whole genome shotgun (WGS) entry which is preliminary data.</text>
</comment>
<dbReference type="InterPro" id="IPR057982">
    <property type="entry name" value="TPR_NAA35"/>
</dbReference>
<evidence type="ECO:0000256" key="5">
    <source>
        <dbReference type="ARBA" id="ARBA00022490"/>
    </source>
</evidence>
<evidence type="ECO:0000256" key="6">
    <source>
        <dbReference type="ARBA" id="ARBA00022660"/>
    </source>
</evidence>
<dbReference type="InterPro" id="IPR057983">
    <property type="entry name" value="NAA35-like_N"/>
</dbReference>
<dbReference type="GO" id="GO:0045259">
    <property type="term" value="C:proton-transporting ATP synthase complex"/>
    <property type="evidence" value="ECO:0007669"/>
    <property type="project" value="InterPro"/>
</dbReference>
<evidence type="ECO:0000256" key="2">
    <source>
        <dbReference type="ARBA" id="ARBA00004496"/>
    </source>
</evidence>
<evidence type="ECO:0000313" key="18">
    <source>
        <dbReference type="EMBL" id="KAK4187605.1"/>
    </source>
</evidence>
<evidence type="ECO:0000256" key="3">
    <source>
        <dbReference type="ARBA" id="ARBA00006289"/>
    </source>
</evidence>
<dbReference type="SUPFAM" id="SSF63411">
    <property type="entry name" value="LuxS/MPP-like metallohydrolase"/>
    <property type="match status" value="2"/>
</dbReference>
<dbReference type="FunFam" id="3.30.830.10:FF:000021">
    <property type="entry name" value="Cytochrome b-c1 complex subunit 2"/>
    <property type="match status" value="1"/>
</dbReference>
<keyword evidence="19" id="KW-1185">Reference proteome</keyword>
<dbReference type="PANTHER" id="PTHR21373">
    <property type="entry name" value="GLUCOSE REPRESSIBLE PROTEIN MAK10"/>
    <property type="match status" value="1"/>
</dbReference>
<dbReference type="Pfam" id="PF05193">
    <property type="entry name" value="Peptidase_M16_C"/>
    <property type="match status" value="1"/>
</dbReference>
<name>A0AAN6WSZ9_9PEZI</name>
<dbReference type="InterPro" id="IPR007244">
    <property type="entry name" value="Naa35_N"/>
</dbReference>
<feature type="domain" description="NAA35-like TPR repeats" evidence="17">
    <location>
        <begin position="880"/>
        <end position="1280"/>
    </location>
</feature>
<sequence>MICRSALSKGSKLALGRQGARGFAAAASPKASYEPTTIAGVKVASRDDNGPTTRIAIVAKAGTRYEPLPGLTVGLEEFAFKNTQKRSALRIARETELLGGQLTSYHTREALVLQASFLREHLPYFTELLAEVISQTRYTTHEFHEEIEHLIQLKQSKISNSAVALDAAHAVAFHKGLGAPLYPTPSTPIASYLNENSVAAFADAAYSKANIAVVADGASHHGLQKWIEPFFKSVPPEGRANLDTTASKYRGGEQRIAKTGSNAYVIAFPGASLGASQPETAVLTGLLGGESNIKWSPGFSLLSKAAASAPGASAKASNYAYSDAGLLAIEISGHAAAVKKAAEESVKALKAVAEGGVEKEALVKAIAKAKFTLLSGSEVAGVGLVHAGANLIHGGSPLKVAETLKALESVTADKLKAAAKTLLEGKASVAAVGDLHVLPFAEDLGLKLLYNRYLAVAARVVRRSLKEEKRLIAERRGQQELKFSKWSNGKQGDAKNLADANAAAAVESAQAEFVGLSLTSQQQYQHQQQQYLGYHNQQGQYVGQHQNQPYPGYQHDLQPSPFDPSQPAPPPPPPQMVANEGIVAFDITSKFRTAASALEPGELVKDGYFTLFEAVGALEIMDPKMDSGCLAPEESLDEDYNVARPLLPVEVMGIIDQLLSLEMAWYLGYPLSQTILTNVYVEGILRPSPETPEEADFIRDGSDAWTRDPMHRILRAYCLALLKSCWYVNDRIKYEHYYEEEDFVTNTCNRSMLDNIDRYYIRDEVGRARSLLHGLRHEIPPEVVQALDFRLELRFAFLRAIELSELRSNPDSLNLPWIQMKAVWEAIYKSHSLGTPVPEAFSTKIQRRLASTMPPRPIVQLSFEETHQHFQRLFKDGIKVLDVLKYSDSQSLLNFVMSFQAQKPQPQVYIRTLLQSFLFKDMIILGHLSIRHVLDDDLSLVVLPHSRLLDPMNDLVENPHHPNYAIAHQMELFRQRAAQSYLDILRAFCQNRCRIRRTLCHSIQDWETVQVDAEEIDHLLQFQIEEQPLRYTPLGSLPGTQVDPTFSLPLSSWAYLYKLRMMEWIVQLGFELEVYAPDELAGMYWYLSNLAGQRAHLIHRIGFFTRHRHNKELERLAEAQAYQRNHASSSSVASASGSAVAPPLPAPAPPPPPPPRPSVLGVAEEAQFIRSFKYLEHIGLDAHVNKEFAEALSRFYTVLLRKKLIKPPPRPYSSDELRYDIRMKPFMAIGLPTLPTYPDFAASVERKRYPDLLLLDTAETILSGAKDAIKKMARMNEKDSYTVHCHEPFVASLNNALKSANELGAAIAAVKKAIEEDTLEDGGIKVEVRKAEEGVHDWWVIPKVTVRGKEGDKKGGEKDKK</sequence>
<dbReference type="InterPro" id="IPR007863">
    <property type="entry name" value="Peptidase_M16_C"/>
</dbReference>
<feature type="domain" description="Peptidase M16 N-terminal" evidence="14">
    <location>
        <begin position="42"/>
        <end position="182"/>
    </location>
</feature>
<proteinExistence type="inferred from homology"/>
<comment type="subcellular location">
    <subcellularLocation>
        <location evidence="2">Cytoplasm</location>
    </subcellularLocation>
    <subcellularLocation>
        <location evidence="1">Mitochondrion inner membrane</location>
        <topology evidence="1">Peripheral membrane protein</topology>
        <orientation evidence="1">Matrix side</orientation>
    </subcellularLocation>
</comment>
<comment type="similarity">
    <text evidence="4">Belongs to the eukaryotic ATPase epsilon family.</text>
</comment>
<dbReference type="GO" id="GO:0005743">
    <property type="term" value="C:mitochondrial inner membrane"/>
    <property type="evidence" value="ECO:0007669"/>
    <property type="project" value="UniProtKB-SubCell"/>
</dbReference>
<dbReference type="SUPFAM" id="SSF48690">
    <property type="entry name" value="Epsilon subunit of mitochondrial F1F0-ATP synthase"/>
    <property type="match status" value="1"/>
</dbReference>
<dbReference type="InterPro" id="IPR011765">
    <property type="entry name" value="Pept_M16_N"/>
</dbReference>
<evidence type="ECO:0000256" key="11">
    <source>
        <dbReference type="ARBA" id="ARBA00040751"/>
    </source>
</evidence>
<evidence type="ECO:0000259" key="15">
    <source>
        <dbReference type="Pfam" id="PF04112"/>
    </source>
</evidence>
<evidence type="ECO:0000256" key="10">
    <source>
        <dbReference type="ARBA" id="ARBA00038146"/>
    </source>
</evidence>
<dbReference type="Gene3D" id="1.10.1620.20">
    <property type="entry name" value="ATP synthase, F1 complex, epsilon subunit superfamily, mitochondrial"/>
    <property type="match status" value="1"/>
</dbReference>
<dbReference type="Gene3D" id="3.30.830.10">
    <property type="entry name" value="Metalloenzyme, LuxS/M16 peptidase-like"/>
    <property type="match status" value="2"/>
</dbReference>
<dbReference type="GO" id="GO:0046933">
    <property type="term" value="F:proton-transporting ATP synthase activity, rotational mechanism"/>
    <property type="evidence" value="ECO:0007669"/>
    <property type="project" value="InterPro"/>
</dbReference>
<feature type="compositionally biased region" description="Pro residues" evidence="13">
    <location>
        <begin position="1142"/>
        <end position="1157"/>
    </location>
</feature>
<dbReference type="InterPro" id="IPR006721">
    <property type="entry name" value="ATP_synth_F1_esu_mt"/>
</dbReference>
<dbReference type="Pfam" id="PF04112">
    <property type="entry name" value="Mak10"/>
    <property type="match status" value="1"/>
</dbReference>
<dbReference type="CDD" id="cd12153">
    <property type="entry name" value="F1-ATPase_epsilon"/>
    <property type="match status" value="1"/>
</dbReference>
<evidence type="ECO:0000256" key="4">
    <source>
        <dbReference type="ARBA" id="ARBA00009502"/>
    </source>
</evidence>
<feature type="domain" description="NAA35-like N-terminal" evidence="15">
    <location>
        <begin position="600"/>
        <end position="762"/>
    </location>
</feature>
<keyword evidence="5" id="KW-0963">Cytoplasm</keyword>
<evidence type="ECO:0000259" key="14">
    <source>
        <dbReference type="Pfam" id="PF00675"/>
    </source>
</evidence>
<dbReference type="PANTHER" id="PTHR21373:SF0">
    <property type="entry name" value="N-ALPHA-ACETYLTRANSFERASE 35, NATC AUXILIARY SUBUNIT"/>
    <property type="match status" value="1"/>
</dbReference>
<protein>
    <recommendedName>
        <fullName evidence="11">Cytochrome b-c1 complex subunit 2, mitochondrial</fullName>
    </recommendedName>
    <alternativeName>
        <fullName evidence="12">Core protein II</fullName>
    </alternativeName>
</protein>
<evidence type="ECO:0000313" key="19">
    <source>
        <dbReference type="Proteomes" id="UP001302126"/>
    </source>
</evidence>
<feature type="domain" description="Peptidase M16 C-terminal" evidence="16">
    <location>
        <begin position="193"/>
        <end position="367"/>
    </location>
</feature>
<dbReference type="Pfam" id="PF25789">
    <property type="entry name" value="TPR_NAA35"/>
    <property type="match status" value="1"/>
</dbReference>
<gene>
    <name evidence="18" type="ORF">QBC35DRAFT_523468</name>
</gene>
<dbReference type="InterPro" id="IPR036742">
    <property type="entry name" value="ATP_synth_F1_esu_sf_mt"/>
</dbReference>
<keyword evidence="9" id="KW-0496">Mitochondrion</keyword>
<evidence type="ECO:0000259" key="16">
    <source>
        <dbReference type="Pfam" id="PF05193"/>
    </source>
</evidence>
<reference evidence="18" key="2">
    <citation type="submission" date="2023-05" db="EMBL/GenBank/DDBJ databases">
        <authorList>
            <consortium name="Lawrence Berkeley National Laboratory"/>
            <person name="Steindorff A."/>
            <person name="Hensen N."/>
            <person name="Bonometti L."/>
            <person name="Westerberg I."/>
            <person name="Brannstrom I.O."/>
            <person name="Guillou S."/>
            <person name="Cros-Aarteil S."/>
            <person name="Calhoun S."/>
            <person name="Haridas S."/>
            <person name="Kuo A."/>
            <person name="Mondo S."/>
            <person name="Pangilinan J."/>
            <person name="Riley R."/>
            <person name="Labutti K."/>
            <person name="Andreopoulos B."/>
            <person name="Lipzen A."/>
            <person name="Chen C."/>
            <person name="Yanf M."/>
            <person name="Daum C."/>
            <person name="Ng V."/>
            <person name="Clum A."/>
            <person name="Ohm R."/>
            <person name="Martin F."/>
            <person name="Silar P."/>
            <person name="Natvig D."/>
            <person name="Lalanne C."/>
            <person name="Gautier V."/>
            <person name="Ament-Velasquez S.L."/>
            <person name="Kruys A."/>
            <person name="Hutchinson M.I."/>
            <person name="Powell A.J."/>
            <person name="Barry K."/>
            <person name="Miller A.N."/>
            <person name="Grigoriev I.V."/>
            <person name="Debuchy R."/>
            <person name="Gladieux P."/>
            <person name="Thoren M.H."/>
            <person name="Johannesson H."/>
        </authorList>
    </citation>
    <scope>NUCLEOTIDE SEQUENCE</scope>
    <source>
        <strain evidence="18">PSN309</strain>
    </source>
</reference>
<dbReference type="GO" id="GO:0031417">
    <property type="term" value="C:NatC complex"/>
    <property type="evidence" value="ECO:0007669"/>
    <property type="project" value="InterPro"/>
</dbReference>
<evidence type="ECO:0000256" key="13">
    <source>
        <dbReference type="SAM" id="MobiDB-lite"/>
    </source>
</evidence>
<organism evidence="18 19">
    <name type="scientific">Podospora australis</name>
    <dbReference type="NCBI Taxonomy" id="1536484"/>
    <lineage>
        <taxon>Eukaryota</taxon>
        <taxon>Fungi</taxon>
        <taxon>Dikarya</taxon>
        <taxon>Ascomycota</taxon>
        <taxon>Pezizomycotina</taxon>
        <taxon>Sordariomycetes</taxon>
        <taxon>Sordariomycetidae</taxon>
        <taxon>Sordariales</taxon>
        <taxon>Podosporaceae</taxon>
        <taxon>Podospora</taxon>
    </lineage>
</organism>
<keyword evidence="6" id="KW-0679">Respiratory chain</keyword>
<evidence type="ECO:0000256" key="9">
    <source>
        <dbReference type="ARBA" id="ARBA00023128"/>
    </source>
</evidence>
<dbReference type="EMBL" id="MU864400">
    <property type="protein sequence ID" value="KAK4187605.1"/>
    <property type="molecule type" value="Genomic_DNA"/>
</dbReference>
<dbReference type="Proteomes" id="UP001302126">
    <property type="component" value="Unassembled WGS sequence"/>
</dbReference>
<keyword evidence="6" id="KW-0813">Transport</keyword>
<evidence type="ECO:0000256" key="8">
    <source>
        <dbReference type="ARBA" id="ARBA00022982"/>
    </source>
</evidence>
<dbReference type="InterPro" id="IPR011249">
    <property type="entry name" value="Metalloenz_LuxS/M16"/>
</dbReference>
<dbReference type="Pfam" id="PF04627">
    <property type="entry name" value="ATP-synt_Eps"/>
    <property type="match status" value="1"/>
</dbReference>